<feature type="non-terminal residue" evidence="2">
    <location>
        <position position="1"/>
    </location>
</feature>
<reference evidence="2 3" key="1">
    <citation type="submission" date="2024-02" db="EMBL/GenBank/DDBJ databases">
        <authorList>
            <person name="Chen Y."/>
            <person name="Shah S."/>
            <person name="Dougan E. K."/>
            <person name="Thang M."/>
            <person name="Chan C."/>
        </authorList>
    </citation>
    <scope>NUCLEOTIDE SEQUENCE [LARGE SCALE GENOMIC DNA]</scope>
</reference>
<accession>A0ABP0NCL0</accession>
<evidence type="ECO:0000313" key="3">
    <source>
        <dbReference type="Proteomes" id="UP001642464"/>
    </source>
</evidence>
<protein>
    <submittedName>
        <fullName evidence="2">Copia protein</fullName>
    </submittedName>
</protein>
<comment type="caution">
    <text evidence="2">The sequence shown here is derived from an EMBL/GenBank/DDBJ whole genome shotgun (WGS) entry which is preliminary data.</text>
</comment>
<gene>
    <name evidence="2" type="ORF">SCF082_LOCUS31909</name>
</gene>
<keyword evidence="3" id="KW-1185">Reference proteome</keyword>
<proteinExistence type="predicted"/>
<feature type="compositionally biased region" description="Polar residues" evidence="1">
    <location>
        <begin position="303"/>
        <end position="316"/>
    </location>
</feature>
<dbReference type="Proteomes" id="UP001642464">
    <property type="component" value="Unassembled WGS sequence"/>
</dbReference>
<name>A0ABP0NCL0_9DINO</name>
<feature type="region of interest" description="Disordered" evidence="1">
    <location>
        <begin position="303"/>
        <end position="326"/>
    </location>
</feature>
<organism evidence="2 3">
    <name type="scientific">Durusdinium trenchii</name>
    <dbReference type="NCBI Taxonomy" id="1381693"/>
    <lineage>
        <taxon>Eukaryota</taxon>
        <taxon>Sar</taxon>
        <taxon>Alveolata</taxon>
        <taxon>Dinophyceae</taxon>
        <taxon>Suessiales</taxon>
        <taxon>Symbiodiniaceae</taxon>
        <taxon>Durusdinium</taxon>
    </lineage>
</organism>
<evidence type="ECO:0000313" key="2">
    <source>
        <dbReference type="EMBL" id="CAK9060632.1"/>
    </source>
</evidence>
<evidence type="ECO:0000256" key="1">
    <source>
        <dbReference type="SAM" id="MobiDB-lite"/>
    </source>
</evidence>
<sequence length="326" mass="35323">FIAAAYVSVVQLLSGTPSRVSIQAALEGLQLALGLLGTTFSLDQLESSSWPFTSLEMRLLAEDLTSELQEQDEMQLTFRWRRPLHLERPDLDVSSHLVLALRQSMDSLDSEELARAELAKQVETSFLRVVGLGDHATATLDAVLMVQKALAEALPEARAFLSVHGLACPQSEAGRHYCRLRCQVLGEPCAGNGANGDPLAEWIERYVFGGGAYELPDFWSGSGQDVPTWSLIAALKNLPGRPLQSDCDLVVCAHPAALCLLSFWAFGFSGELRPLPMLLHLSSTRFVLQLELPTVPWGGSSCSSEGTASMAPTSQHGPPHDSETLN</sequence>
<dbReference type="EMBL" id="CAXAMM010027335">
    <property type="protein sequence ID" value="CAK9060632.1"/>
    <property type="molecule type" value="Genomic_DNA"/>
</dbReference>